<protein>
    <recommendedName>
        <fullName evidence="4">DUF2141 domain-containing protein</fullName>
    </recommendedName>
</protein>
<accession>A0A8J2Y5U9</accession>
<feature type="chain" id="PRO_5035185479" description="DUF2141 domain-containing protein" evidence="1">
    <location>
        <begin position="27"/>
        <end position="166"/>
    </location>
</feature>
<reference evidence="2" key="2">
    <citation type="submission" date="2020-09" db="EMBL/GenBank/DDBJ databases">
        <authorList>
            <person name="Sun Q."/>
            <person name="Zhou Y."/>
        </authorList>
    </citation>
    <scope>NUCLEOTIDE SEQUENCE</scope>
    <source>
        <strain evidence="2">CGMCC 1.12921</strain>
    </source>
</reference>
<dbReference type="AlphaFoldDB" id="A0A8J2Y5U9"/>
<sequence>MLFTLPPSAIRTGLAAVALAALAALAACSSYPAGETIRSAAGDERTDGKGDLELQVTVRQVEGSILVTLVDEAGWNGTAPQIAGFAEQVTASPVIIMVDGLEPGLYAVKAFHDLNGNGEMDTNVMGIPSEPFAFSNNAAGNFGPPDFAAAAFDVTPGTTIHMMNID</sequence>
<dbReference type="RefSeq" id="WP_188157890.1">
    <property type="nucleotide sequence ID" value="NZ_BMGH01000001.1"/>
</dbReference>
<evidence type="ECO:0000313" key="2">
    <source>
        <dbReference type="EMBL" id="GGD16991.1"/>
    </source>
</evidence>
<proteinExistence type="predicted"/>
<dbReference type="Proteomes" id="UP000613582">
    <property type="component" value="Unassembled WGS sequence"/>
</dbReference>
<dbReference type="InterPro" id="IPR018673">
    <property type="entry name" value="DUF2141"/>
</dbReference>
<gene>
    <name evidence="2" type="ORF">GCM10011342_27200</name>
</gene>
<name>A0A8J2Y5U9_9PROT</name>
<reference evidence="2" key="1">
    <citation type="journal article" date="2014" name="Int. J. Syst. Evol. Microbiol.">
        <title>Complete genome sequence of Corynebacterium casei LMG S-19264T (=DSM 44701T), isolated from a smear-ripened cheese.</title>
        <authorList>
            <consortium name="US DOE Joint Genome Institute (JGI-PGF)"/>
            <person name="Walter F."/>
            <person name="Albersmeier A."/>
            <person name="Kalinowski J."/>
            <person name="Ruckert C."/>
        </authorList>
    </citation>
    <scope>NUCLEOTIDE SEQUENCE</scope>
    <source>
        <strain evidence="2">CGMCC 1.12921</strain>
    </source>
</reference>
<evidence type="ECO:0000313" key="3">
    <source>
        <dbReference type="Proteomes" id="UP000613582"/>
    </source>
</evidence>
<comment type="caution">
    <text evidence="2">The sequence shown here is derived from an EMBL/GenBank/DDBJ whole genome shotgun (WGS) entry which is preliminary data.</text>
</comment>
<feature type="signal peptide" evidence="1">
    <location>
        <begin position="1"/>
        <end position="26"/>
    </location>
</feature>
<keyword evidence="3" id="KW-1185">Reference proteome</keyword>
<organism evidence="2 3">
    <name type="scientific">Aquisalinus flavus</name>
    <dbReference type="NCBI Taxonomy" id="1526572"/>
    <lineage>
        <taxon>Bacteria</taxon>
        <taxon>Pseudomonadati</taxon>
        <taxon>Pseudomonadota</taxon>
        <taxon>Alphaproteobacteria</taxon>
        <taxon>Parvularculales</taxon>
        <taxon>Parvularculaceae</taxon>
        <taxon>Aquisalinus</taxon>
    </lineage>
</organism>
<dbReference type="EMBL" id="BMGH01000001">
    <property type="protein sequence ID" value="GGD16991.1"/>
    <property type="molecule type" value="Genomic_DNA"/>
</dbReference>
<evidence type="ECO:0000256" key="1">
    <source>
        <dbReference type="SAM" id="SignalP"/>
    </source>
</evidence>
<dbReference type="Pfam" id="PF09912">
    <property type="entry name" value="DUF2141"/>
    <property type="match status" value="1"/>
</dbReference>
<evidence type="ECO:0008006" key="4">
    <source>
        <dbReference type="Google" id="ProtNLM"/>
    </source>
</evidence>
<keyword evidence="1" id="KW-0732">Signal</keyword>